<evidence type="ECO:0000256" key="7">
    <source>
        <dbReference type="ARBA" id="ARBA00043878"/>
    </source>
</evidence>
<dbReference type="PANTHER" id="PTHR23149:SF31">
    <property type="entry name" value="PROTEIN PXR1"/>
    <property type="match status" value="1"/>
</dbReference>
<evidence type="ECO:0000256" key="8">
    <source>
        <dbReference type="SAM" id="MobiDB-lite"/>
    </source>
</evidence>
<dbReference type="EMBL" id="CAJPDR010000154">
    <property type="protein sequence ID" value="CAF9922301.1"/>
    <property type="molecule type" value="Genomic_DNA"/>
</dbReference>
<comment type="function">
    <text evidence="7">Involved in rRNA-processing at A0, A1 and A2 sites and negatively regulates telomerase.</text>
</comment>
<protein>
    <recommendedName>
        <fullName evidence="6">PinX1-related protein 1</fullName>
    </recommendedName>
</protein>
<evidence type="ECO:0000256" key="1">
    <source>
        <dbReference type="ARBA" id="ARBA00004604"/>
    </source>
</evidence>
<dbReference type="GO" id="GO:0005730">
    <property type="term" value="C:nucleolus"/>
    <property type="evidence" value="ECO:0007669"/>
    <property type="project" value="UniProtKB-SubCell"/>
</dbReference>
<organism evidence="10 11">
    <name type="scientific">Alectoria fallacina</name>
    <dbReference type="NCBI Taxonomy" id="1903189"/>
    <lineage>
        <taxon>Eukaryota</taxon>
        <taxon>Fungi</taxon>
        <taxon>Dikarya</taxon>
        <taxon>Ascomycota</taxon>
        <taxon>Pezizomycotina</taxon>
        <taxon>Lecanoromycetes</taxon>
        <taxon>OSLEUM clade</taxon>
        <taxon>Lecanoromycetidae</taxon>
        <taxon>Lecanorales</taxon>
        <taxon>Lecanorineae</taxon>
        <taxon>Parmeliaceae</taxon>
        <taxon>Alectoria</taxon>
    </lineage>
</organism>
<keyword evidence="4" id="KW-0539">Nucleus</keyword>
<evidence type="ECO:0000256" key="4">
    <source>
        <dbReference type="ARBA" id="ARBA00023242"/>
    </source>
</evidence>
<sequence length="258" mass="28723">MGLGAPKKLSKLSHDPNNTAWSRSATKYGQKILQSHGWTTGELLGASGAPLLSAASASHIRITSKDDNLGLGAKNEAANDNNQATGLDVFQDLLGRLNGRSTTDLGKDPIHRSKLRCSAYIDQRWGGFRFISGGLLVGAELRDIVKAHRAQDVRSETSKRKKHKNRKTSADDHCLKETSSGVNWNVVVADPRLERELDTHTSIKDMYDQVRMGKTRRHAEKPERKLKRRTNRDARHSSRVQGQSILPSPDRIRLPRLL</sequence>
<feature type="domain" description="G-patch" evidence="9">
    <location>
        <begin position="25"/>
        <end position="76"/>
    </location>
</feature>
<evidence type="ECO:0000256" key="5">
    <source>
        <dbReference type="ARBA" id="ARBA00038007"/>
    </source>
</evidence>
<keyword evidence="3" id="KW-0698">rRNA processing</keyword>
<feature type="region of interest" description="Disordered" evidence="8">
    <location>
        <begin position="1"/>
        <end position="21"/>
    </location>
</feature>
<keyword evidence="2" id="KW-0690">Ribosome biogenesis</keyword>
<comment type="caution">
    <text evidence="10">The sequence shown here is derived from an EMBL/GenBank/DDBJ whole genome shotgun (WGS) entry which is preliminary data.</text>
</comment>
<dbReference type="InterPro" id="IPR050656">
    <property type="entry name" value="PINX1"/>
</dbReference>
<evidence type="ECO:0000313" key="10">
    <source>
        <dbReference type="EMBL" id="CAF9922301.1"/>
    </source>
</evidence>
<dbReference type="InterPro" id="IPR000467">
    <property type="entry name" value="G_patch_dom"/>
</dbReference>
<gene>
    <name evidence="10" type="primary">PXR1</name>
    <name evidence="10" type="ORF">ALECFALPRED_002057</name>
</gene>
<dbReference type="GO" id="GO:0003676">
    <property type="term" value="F:nucleic acid binding"/>
    <property type="evidence" value="ECO:0007669"/>
    <property type="project" value="InterPro"/>
</dbReference>
<dbReference type="PANTHER" id="PTHR23149">
    <property type="entry name" value="G PATCH DOMAIN CONTAINING PROTEIN"/>
    <property type="match status" value="1"/>
</dbReference>
<name>A0A8H3FA96_9LECA</name>
<proteinExistence type="inferred from homology"/>
<evidence type="ECO:0000256" key="2">
    <source>
        <dbReference type="ARBA" id="ARBA00022517"/>
    </source>
</evidence>
<evidence type="ECO:0000256" key="3">
    <source>
        <dbReference type="ARBA" id="ARBA00022552"/>
    </source>
</evidence>
<evidence type="ECO:0000259" key="9">
    <source>
        <dbReference type="PROSITE" id="PS50174"/>
    </source>
</evidence>
<comment type="similarity">
    <text evidence="5">Belongs to the PINX1 family.</text>
</comment>
<feature type="compositionally biased region" description="Basic residues" evidence="8">
    <location>
        <begin position="213"/>
        <end position="230"/>
    </location>
</feature>
<reference evidence="10" key="1">
    <citation type="submission" date="2021-03" db="EMBL/GenBank/DDBJ databases">
        <authorList>
            <person name="Tagirdzhanova G."/>
        </authorList>
    </citation>
    <scope>NUCLEOTIDE SEQUENCE</scope>
</reference>
<dbReference type="OrthoDB" id="29523at2759"/>
<dbReference type="PROSITE" id="PS50174">
    <property type="entry name" value="G_PATCH"/>
    <property type="match status" value="1"/>
</dbReference>
<accession>A0A8H3FA96</accession>
<dbReference type="GO" id="GO:0006364">
    <property type="term" value="P:rRNA processing"/>
    <property type="evidence" value="ECO:0007669"/>
    <property type="project" value="UniProtKB-KW"/>
</dbReference>
<comment type="subcellular location">
    <subcellularLocation>
        <location evidence="1">Nucleus</location>
        <location evidence="1">Nucleolus</location>
    </subcellularLocation>
</comment>
<evidence type="ECO:0000256" key="6">
    <source>
        <dbReference type="ARBA" id="ARBA00041961"/>
    </source>
</evidence>
<feature type="region of interest" description="Disordered" evidence="8">
    <location>
        <begin position="151"/>
        <end position="173"/>
    </location>
</feature>
<feature type="region of interest" description="Disordered" evidence="8">
    <location>
        <begin position="204"/>
        <end position="258"/>
    </location>
</feature>
<dbReference type="AlphaFoldDB" id="A0A8H3FA96"/>
<evidence type="ECO:0000313" key="11">
    <source>
        <dbReference type="Proteomes" id="UP000664203"/>
    </source>
</evidence>
<keyword evidence="11" id="KW-1185">Reference proteome</keyword>
<dbReference type="Proteomes" id="UP000664203">
    <property type="component" value="Unassembled WGS sequence"/>
</dbReference>